<comment type="caution">
    <text evidence="2">The sequence shown here is derived from an EMBL/GenBank/DDBJ whole genome shotgun (WGS) entry which is preliminary data.</text>
</comment>
<organism evidence="2 3">
    <name type="scientific">Cupriavidus basilensis OR16</name>
    <dbReference type="NCBI Taxonomy" id="1127483"/>
    <lineage>
        <taxon>Bacteria</taxon>
        <taxon>Pseudomonadati</taxon>
        <taxon>Pseudomonadota</taxon>
        <taxon>Betaproteobacteria</taxon>
        <taxon>Burkholderiales</taxon>
        <taxon>Burkholderiaceae</taxon>
        <taxon>Cupriavidus</taxon>
    </lineage>
</organism>
<evidence type="ECO:0000256" key="1">
    <source>
        <dbReference type="SAM" id="MobiDB-lite"/>
    </source>
</evidence>
<evidence type="ECO:0000313" key="3">
    <source>
        <dbReference type="Proteomes" id="UP000005808"/>
    </source>
</evidence>
<feature type="region of interest" description="Disordered" evidence="1">
    <location>
        <begin position="1"/>
        <end position="27"/>
    </location>
</feature>
<evidence type="ECO:0000313" key="2">
    <source>
        <dbReference type="EMBL" id="EHP38151.1"/>
    </source>
</evidence>
<accession>H1SH38</accession>
<dbReference type="PATRIC" id="fig|1127483.3.peg.7698"/>
<sequence>MGSILVCPALPAPDPSTQQGFRHGQALPGRRRLARVREPSPLLASTTVWRSARAPKGAALNQPRNIRGHA</sequence>
<gene>
    <name evidence="2" type="ORF">OR16_38669</name>
</gene>
<dbReference type="Proteomes" id="UP000005808">
    <property type="component" value="Unassembled WGS sequence"/>
</dbReference>
<protein>
    <submittedName>
        <fullName evidence="2">Uncharacterized protein</fullName>
    </submittedName>
</protein>
<proteinExistence type="predicted"/>
<dbReference type="AlphaFoldDB" id="H1SH38"/>
<reference evidence="2 3" key="1">
    <citation type="journal article" date="2012" name="J. Bacteriol.">
        <title>De Novo Genome Project of Cupriavidus basilensis OR16.</title>
        <authorList>
            <person name="Cserhati M."/>
            <person name="Kriszt B."/>
            <person name="Szoboszlay S."/>
            <person name="Toth A."/>
            <person name="Szabo I."/>
            <person name="Tancsics A."/>
            <person name="Nagy I."/>
            <person name="Horvath B."/>
            <person name="Nagy I."/>
            <person name="Kukolya J."/>
        </authorList>
    </citation>
    <scope>NUCLEOTIDE SEQUENCE [LARGE SCALE GENOMIC DNA]</scope>
    <source>
        <strain evidence="2 3">OR16</strain>
    </source>
</reference>
<dbReference type="EMBL" id="AHJE01000142">
    <property type="protein sequence ID" value="EHP38151.1"/>
    <property type="molecule type" value="Genomic_DNA"/>
</dbReference>
<name>H1SH38_9BURK</name>